<reference evidence="3 4" key="1">
    <citation type="journal article" date="2015" name="Genome Announc.">
        <title>Complete Genome Sequence of the Type Strain Corynebacterium mustelae DSM 45274, Isolated from Various Tissues of a Male Ferret with Lethal Sepsis.</title>
        <authorList>
            <person name="Ruckert C."/>
            <person name="Eimer J."/>
            <person name="Winkler A."/>
            <person name="Tauch A."/>
        </authorList>
    </citation>
    <scope>NUCLEOTIDE SEQUENCE [LARGE SCALE GENOMIC DNA]</scope>
    <source>
        <strain evidence="3 4">DSM 45274</strain>
    </source>
</reference>
<keyword evidence="4" id="KW-1185">Reference proteome</keyword>
<dbReference type="OrthoDB" id="4427108at2"/>
<dbReference type="PATRIC" id="fig|571915.4.peg.521"/>
<dbReference type="EMBL" id="CP011542">
    <property type="protein sequence ID" value="AKK04835.1"/>
    <property type="molecule type" value="Genomic_DNA"/>
</dbReference>
<protein>
    <submittedName>
        <fullName evidence="3">Uncharacterized protein</fullName>
    </submittedName>
</protein>
<name>A0A0G3GWC8_9CORY</name>
<gene>
    <name evidence="3" type="ORF">CMUST_02455</name>
</gene>
<evidence type="ECO:0000313" key="3">
    <source>
        <dbReference type="EMBL" id="AKK04835.1"/>
    </source>
</evidence>
<keyword evidence="2" id="KW-0472">Membrane</keyword>
<organism evidence="3 4">
    <name type="scientific">Corynebacterium mustelae</name>
    <dbReference type="NCBI Taxonomy" id="571915"/>
    <lineage>
        <taxon>Bacteria</taxon>
        <taxon>Bacillati</taxon>
        <taxon>Actinomycetota</taxon>
        <taxon>Actinomycetes</taxon>
        <taxon>Mycobacteriales</taxon>
        <taxon>Corynebacteriaceae</taxon>
        <taxon>Corynebacterium</taxon>
    </lineage>
</organism>
<evidence type="ECO:0000256" key="1">
    <source>
        <dbReference type="SAM" id="MobiDB-lite"/>
    </source>
</evidence>
<dbReference type="Proteomes" id="UP000035199">
    <property type="component" value="Chromosome"/>
</dbReference>
<feature type="transmembrane region" description="Helical" evidence="2">
    <location>
        <begin position="35"/>
        <end position="59"/>
    </location>
</feature>
<dbReference type="AlphaFoldDB" id="A0A0G3GWC8"/>
<evidence type="ECO:0000313" key="4">
    <source>
        <dbReference type="Proteomes" id="UP000035199"/>
    </source>
</evidence>
<keyword evidence="2" id="KW-0812">Transmembrane</keyword>
<keyword evidence="2" id="KW-1133">Transmembrane helix</keyword>
<dbReference type="RefSeq" id="WP_052844485.1">
    <property type="nucleotide sequence ID" value="NZ_CP011542.1"/>
</dbReference>
<accession>A0A0G3GWC8</accession>
<dbReference type="STRING" id="571915.CMUST_02455"/>
<reference evidence="4" key="2">
    <citation type="submission" date="2015-05" db="EMBL/GenBank/DDBJ databases">
        <title>Complete genome sequence of Corynebacterium mustelae DSM 45274, isolated from various tissues of a male ferret with lethal sepsis.</title>
        <authorList>
            <person name="Ruckert C."/>
            <person name="Albersmeier A."/>
            <person name="Winkler A."/>
            <person name="Tauch A."/>
        </authorList>
    </citation>
    <scope>NUCLEOTIDE SEQUENCE [LARGE SCALE GENOMIC DNA]</scope>
    <source>
        <strain evidence="4">DSM 45274</strain>
    </source>
</reference>
<proteinExistence type="predicted"/>
<evidence type="ECO:0000256" key="2">
    <source>
        <dbReference type="SAM" id="Phobius"/>
    </source>
</evidence>
<sequence length="215" mass="22450">MNNTPNQPPLHTHDESADWLLPDTKKVAAYAYRRTAIPIVIVTVVITLLVVAVGVITFFTMNSSETSAAAPTSTSTTESISPTQLTETTTVTATQTTSTAVEVTTTVTTEAANPAESQNTGGIACDGRGVLIVHSVVDYGQDIDAETQSALAKYPGARALSPGACSSLRAQVDGRTIWPIVIDYGFDTSALCAAARQLGGNPRTLNNASDFTSPC</sequence>
<feature type="region of interest" description="Disordered" evidence="1">
    <location>
        <begin position="67"/>
        <end position="96"/>
    </location>
</feature>
<dbReference type="KEGG" id="cmv:CMUST_02455"/>